<feature type="compositionally biased region" description="Polar residues" evidence="1">
    <location>
        <begin position="158"/>
        <end position="167"/>
    </location>
</feature>
<dbReference type="AlphaFoldDB" id="A0AA37UAI9"/>
<dbReference type="RefSeq" id="WP_284229699.1">
    <property type="nucleotide sequence ID" value="NZ_BSUL01000001.1"/>
</dbReference>
<comment type="caution">
    <text evidence="2">The sequence shown here is derived from an EMBL/GenBank/DDBJ whole genome shotgun (WGS) entry which is preliminary data.</text>
</comment>
<sequence length="167" mass="17488">MVQFRVRAQSLGEVAGHLQTAIAVFDGHVAQVDGVVGGVVQTSWRGEDADKFAEYWQQWHAQADAVRLSLSTLATLLAAAEGTYTTTESSLTAASTRERQEDRVVIETVGEVAESVELGLESAAAMEAPQLVNASLSGVSGPSAGGQRLETVSAAVEQETNGVSEDV</sequence>
<dbReference type="Gene3D" id="1.10.287.1060">
    <property type="entry name" value="ESAT-6-like"/>
    <property type="match status" value="1"/>
</dbReference>
<proteinExistence type="predicted"/>
<keyword evidence="3" id="KW-1185">Reference proteome</keyword>
<reference evidence="2 3" key="1">
    <citation type="journal article" date="2014" name="Int. J. Syst. Evol. Microbiol.">
        <title>Complete genome sequence of Corynebacterium casei LMG S-19264T (=DSM 44701T), isolated from a smear-ripened cheese.</title>
        <authorList>
            <consortium name="US DOE Joint Genome Institute (JGI-PGF)"/>
            <person name="Walter F."/>
            <person name="Albersmeier A."/>
            <person name="Kalinowski J."/>
            <person name="Ruckert C."/>
        </authorList>
    </citation>
    <scope>NUCLEOTIDE SEQUENCE [LARGE SCALE GENOMIC DNA]</scope>
    <source>
        <strain evidence="2 3">NBRC 112289</strain>
    </source>
</reference>
<dbReference type="Proteomes" id="UP001157160">
    <property type="component" value="Unassembled WGS sequence"/>
</dbReference>
<evidence type="ECO:0008006" key="4">
    <source>
        <dbReference type="Google" id="ProtNLM"/>
    </source>
</evidence>
<dbReference type="InterPro" id="IPR036689">
    <property type="entry name" value="ESAT-6-like_sf"/>
</dbReference>
<dbReference type="SUPFAM" id="SSF140453">
    <property type="entry name" value="EsxAB dimer-like"/>
    <property type="match status" value="1"/>
</dbReference>
<evidence type="ECO:0000256" key="1">
    <source>
        <dbReference type="SAM" id="MobiDB-lite"/>
    </source>
</evidence>
<organism evidence="2 3">
    <name type="scientific">Arenivirga flava</name>
    <dbReference type="NCBI Taxonomy" id="1930060"/>
    <lineage>
        <taxon>Bacteria</taxon>
        <taxon>Bacillati</taxon>
        <taxon>Actinomycetota</taxon>
        <taxon>Actinomycetes</taxon>
        <taxon>Micrococcales</taxon>
        <taxon>Microbacteriaceae</taxon>
        <taxon>Arenivirga</taxon>
    </lineage>
</organism>
<feature type="region of interest" description="Disordered" evidence="1">
    <location>
        <begin position="135"/>
        <end position="167"/>
    </location>
</feature>
<dbReference type="InterPro" id="IPR010310">
    <property type="entry name" value="T7SS_ESAT-6-like"/>
</dbReference>
<accession>A0AA37UAI9</accession>
<name>A0AA37UAI9_9MICO</name>
<dbReference type="Pfam" id="PF06013">
    <property type="entry name" value="WXG100"/>
    <property type="match status" value="1"/>
</dbReference>
<protein>
    <recommendedName>
        <fullName evidence="4">WXG100 family type VII secretion target</fullName>
    </recommendedName>
</protein>
<gene>
    <name evidence="2" type="ORF">GCM10025874_04960</name>
</gene>
<dbReference type="EMBL" id="BSUL01000001">
    <property type="protein sequence ID" value="GMA27243.1"/>
    <property type="molecule type" value="Genomic_DNA"/>
</dbReference>
<evidence type="ECO:0000313" key="2">
    <source>
        <dbReference type="EMBL" id="GMA27243.1"/>
    </source>
</evidence>
<evidence type="ECO:0000313" key="3">
    <source>
        <dbReference type="Proteomes" id="UP001157160"/>
    </source>
</evidence>